<dbReference type="AlphaFoldDB" id="A0A2X2JE08"/>
<protein>
    <submittedName>
        <fullName evidence="3">Domain of Uncharacterized Function (DUF1259)</fullName>
    </submittedName>
</protein>
<proteinExistence type="predicted"/>
<evidence type="ECO:0000256" key="1">
    <source>
        <dbReference type="SAM" id="Phobius"/>
    </source>
</evidence>
<keyword evidence="1" id="KW-1133">Transmembrane helix</keyword>
<evidence type="ECO:0000313" key="3">
    <source>
        <dbReference type="EMBL" id="SPZ92542.1"/>
    </source>
</evidence>
<feature type="signal peptide" evidence="2">
    <location>
        <begin position="1"/>
        <end position="26"/>
    </location>
</feature>
<keyword evidence="1" id="KW-0812">Transmembrane</keyword>
<reference evidence="3 4" key="1">
    <citation type="submission" date="2018-06" db="EMBL/GenBank/DDBJ databases">
        <authorList>
            <consortium name="Pathogen Informatics"/>
            <person name="Doyle S."/>
        </authorList>
    </citation>
    <scope>NUCLEOTIDE SEQUENCE [LARGE SCALE GENOMIC DNA]</scope>
    <source>
        <strain evidence="3 4">NCTC11343</strain>
    </source>
</reference>
<keyword evidence="1" id="KW-0472">Membrane</keyword>
<evidence type="ECO:0000256" key="2">
    <source>
        <dbReference type="SAM" id="SignalP"/>
    </source>
</evidence>
<feature type="transmembrane region" description="Helical" evidence="1">
    <location>
        <begin position="95"/>
        <end position="117"/>
    </location>
</feature>
<sequence length="120" mass="13138">MKNLTKLLTIPLSISALLLVSAELHAQQEATHGSMIKADHSSNNRIKLKPLDISVIEKIVQVKGKENNGEYKITVPQNDLDINVDGFKIIPPMGLGTWIAFTPAHDGAMIMGILLLLKMI</sequence>
<keyword evidence="2" id="KW-0732">Signal</keyword>
<feature type="chain" id="PRO_5015995678" evidence="2">
    <location>
        <begin position="27"/>
        <end position="120"/>
    </location>
</feature>
<accession>A0A2X2JE08</accession>
<dbReference type="InterPro" id="IPR011094">
    <property type="entry name" value="Uncharacterised_LppY/LpqO"/>
</dbReference>
<gene>
    <name evidence="3" type="ORF">NCTC11343_04565</name>
</gene>
<dbReference type="Pfam" id="PF07485">
    <property type="entry name" value="DUF1529"/>
    <property type="match status" value="1"/>
</dbReference>
<organism evidence="3 4">
    <name type="scientific">Sphingobacterium multivorum</name>
    <dbReference type="NCBI Taxonomy" id="28454"/>
    <lineage>
        <taxon>Bacteria</taxon>
        <taxon>Pseudomonadati</taxon>
        <taxon>Bacteroidota</taxon>
        <taxon>Sphingobacteriia</taxon>
        <taxon>Sphingobacteriales</taxon>
        <taxon>Sphingobacteriaceae</taxon>
        <taxon>Sphingobacterium</taxon>
    </lineage>
</organism>
<name>A0A2X2JE08_SPHMU</name>
<dbReference type="Proteomes" id="UP000251241">
    <property type="component" value="Unassembled WGS sequence"/>
</dbReference>
<evidence type="ECO:0000313" key="4">
    <source>
        <dbReference type="Proteomes" id="UP000251241"/>
    </source>
</evidence>
<dbReference type="EMBL" id="UAUU01000011">
    <property type="protein sequence ID" value="SPZ92542.1"/>
    <property type="molecule type" value="Genomic_DNA"/>
</dbReference>